<dbReference type="SUPFAM" id="SSF48371">
    <property type="entry name" value="ARM repeat"/>
    <property type="match status" value="1"/>
</dbReference>
<dbReference type="InterPro" id="IPR016024">
    <property type="entry name" value="ARM-type_fold"/>
</dbReference>
<dbReference type="OMA" id="WLEVRPQ"/>
<evidence type="ECO:0000256" key="3">
    <source>
        <dbReference type="ARBA" id="ARBA00023242"/>
    </source>
</evidence>
<accession>E9J5D5</accession>
<dbReference type="Pfam" id="PF12333">
    <property type="entry name" value="Ipi1_N"/>
    <property type="match status" value="1"/>
</dbReference>
<feature type="domain" description="Pre-rRNA-processing protein Ipi1 N-terminal" evidence="5">
    <location>
        <begin position="141"/>
        <end position="236"/>
    </location>
</feature>
<evidence type="ECO:0000256" key="2">
    <source>
        <dbReference type="ARBA" id="ARBA00006427"/>
    </source>
</evidence>
<organism>
    <name type="scientific">Solenopsis invicta</name>
    <name type="common">Red imported fire ant</name>
    <name type="synonym">Solenopsis wagneri</name>
    <dbReference type="NCBI Taxonomy" id="13686"/>
    <lineage>
        <taxon>Eukaryota</taxon>
        <taxon>Metazoa</taxon>
        <taxon>Ecdysozoa</taxon>
        <taxon>Arthropoda</taxon>
        <taxon>Hexapoda</taxon>
        <taxon>Insecta</taxon>
        <taxon>Pterygota</taxon>
        <taxon>Neoptera</taxon>
        <taxon>Endopterygota</taxon>
        <taxon>Hymenoptera</taxon>
        <taxon>Apocrita</taxon>
        <taxon>Aculeata</taxon>
        <taxon>Formicoidea</taxon>
        <taxon>Formicidae</taxon>
        <taxon>Myrmicinae</taxon>
        <taxon>Solenopsis</taxon>
    </lineage>
</organism>
<evidence type="ECO:0000256" key="4">
    <source>
        <dbReference type="SAM" id="MobiDB-lite"/>
    </source>
</evidence>
<proteinExistence type="inferred from homology"/>
<feature type="region of interest" description="Disordered" evidence="4">
    <location>
        <begin position="1"/>
        <end position="33"/>
    </location>
</feature>
<feature type="non-terminal residue" evidence="6">
    <location>
        <position position="648"/>
    </location>
</feature>
<keyword evidence="3" id="KW-0539">Nucleus</keyword>
<gene>
    <name evidence="6" type="ORF">SINV_14669</name>
</gene>
<dbReference type="InterPro" id="IPR024679">
    <property type="entry name" value="Ipi1_N"/>
</dbReference>
<dbReference type="HOGENOM" id="CLU_014208_1_0_1"/>
<sequence>MSKNHKRSKHLKSEKSKVKLKTKKSIDRPAKGLNATDTSFKVKKILIREQLKQRDETEIVSTRKLNIDDLLTLFRHHNSTVREDALKQLKDILFRHPPKSLHSRLNSLLHGIAALSLDKEKGVRTSCFHALNVILGRISNEQLMPLCEIVMSYLSCAMTHIDPCVKQDSLLFLDVLLQNCGSIVAKNSHKILLNFLGMICRLHNEVRPEAQLTTTLNSKSTNINWRIKVLERLANLFISVVNYRTLCTNTRSNMVLPRSKRYTRYVPIYSNCATRLYEINLEDMSSLDSRAKETVPLEEFVKYIGLLIPLMCNIWLEVCPKDEKVDNYTEITILSDGATLLRSIVIIIQSIAEYIDTLDHDDCDVENVKHWFKETFHDSYMKNFLSRFPYTEVKPHINKFRKRQKDFSQMEFTEGCLEQNLGLCQIHAWFTSLFSRNEQFSKSTKMCCVSVMKYLNALHIANLFFSNKTMEEHFSKKEKNIFLGVVENWCDSSVSSQLTKLLRTLFLKAGTIWYTNKRAFENFVASLPSLLLKPSIDDVVIRMISHIVVRFKEWIREELVAKHESIIDNANKIDIVGSHDDKQSRLMICNLFYFIDSHLHDLDVSCPENVRRDLLFPRTHTHFILCILDIGYFSAPIPSRNNEHNGLF</sequence>
<dbReference type="PANTHER" id="PTHR16056">
    <property type="entry name" value="REGULATOR OF MICROTUBULE DYNAMICS PROTEIN"/>
    <property type="match status" value="1"/>
</dbReference>
<dbReference type="InterPro" id="IPR011989">
    <property type="entry name" value="ARM-like"/>
</dbReference>
<evidence type="ECO:0000313" key="6">
    <source>
        <dbReference type="EMBL" id="EFZ11969.1"/>
    </source>
</evidence>
<dbReference type="GO" id="GO:0071339">
    <property type="term" value="C:MLL1 complex"/>
    <property type="evidence" value="ECO:0007669"/>
    <property type="project" value="TreeGrafter"/>
</dbReference>
<dbReference type="AlphaFoldDB" id="E9J5D5"/>
<evidence type="ECO:0000256" key="1">
    <source>
        <dbReference type="ARBA" id="ARBA00004123"/>
    </source>
</evidence>
<protein>
    <recommendedName>
        <fullName evidence="5">Pre-rRNA-processing protein Ipi1 N-terminal domain-containing protein</fullName>
    </recommendedName>
</protein>
<evidence type="ECO:0000259" key="5">
    <source>
        <dbReference type="Pfam" id="PF12333"/>
    </source>
</evidence>
<feature type="compositionally biased region" description="Basic residues" evidence="4">
    <location>
        <begin position="1"/>
        <end position="10"/>
    </location>
</feature>
<dbReference type="Gene3D" id="1.25.10.10">
    <property type="entry name" value="Leucine-rich Repeat Variant"/>
    <property type="match status" value="1"/>
</dbReference>
<dbReference type="EMBL" id="GL768143">
    <property type="protein sequence ID" value="EFZ11969.1"/>
    <property type="molecule type" value="Genomic_DNA"/>
</dbReference>
<dbReference type="PANTHER" id="PTHR16056:SF2">
    <property type="entry name" value="TESTIS-EXPRESSED PROTEIN 10"/>
    <property type="match status" value="1"/>
</dbReference>
<name>E9J5D5_SOLIN</name>
<reference evidence="6" key="1">
    <citation type="journal article" date="2011" name="Proc. Natl. Acad. Sci. U.S.A.">
        <title>The genome of the fire ant Solenopsis invicta.</title>
        <authorList>
            <person name="Wurm Y."/>
            <person name="Wang J."/>
            <person name="Riba-Grognuz O."/>
            <person name="Corona M."/>
            <person name="Nygaard S."/>
            <person name="Hunt B.G."/>
            <person name="Ingram K.K."/>
            <person name="Falquet L."/>
            <person name="Nipitwattanaphon M."/>
            <person name="Gotzek D."/>
            <person name="Dijkstra M.B."/>
            <person name="Oettler J."/>
            <person name="Comtesse F."/>
            <person name="Shih C.J."/>
            <person name="Wu W.J."/>
            <person name="Yang C.C."/>
            <person name="Thomas J."/>
            <person name="Beaudoing E."/>
            <person name="Pradervand S."/>
            <person name="Flegel V."/>
            <person name="Cook E.D."/>
            <person name="Fabbretti R."/>
            <person name="Stockinger H."/>
            <person name="Long L."/>
            <person name="Farmerie W.G."/>
            <person name="Oakey J."/>
            <person name="Boomsma J.J."/>
            <person name="Pamilo P."/>
            <person name="Yi S.V."/>
            <person name="Heinze J."/>
            <person name="Goodisman M.A."/>
            <person name="Farinelli L."/>
            <person name="Harshman K."/>
            <person name="Hulo N."/>
            <person name="Cerutti L."/>
            <person name="Xenarios I."/>
            <person name="Shoemaker D."/>
            <person name="Keller L."/>
        </authorList>
    </citation>
    <scope>NUCLEOTIDE SEQUENCE [LARGE SCALE GENOMIC DNA]</scope>
</reference>
<comment type="subcellular location">
    <subcellularLocation>
        <location evidence="1">Nucleus</location>
    </subcellularLocation>
</comment>
<comment type="similarity">
    <text evidence="2">Belongs to the IPI1/TEX10 family.</text>
</comment>